<dbReference type="WBParaSite" id="sdigi.contig577.g9078.t1">
    <property type="protein sequence ID" value="sdigi.contig577.g9078.t1"/>
    <property type="gene ID" value="sdigi.contig577.g9078"/>
</dbReference>
<feature type="region of interest" description="Disordered" evidence="1">
    <location>
        <begin position="67"/>
        <end position="99"/>
    </location>
</feature>
<evidence type="ECO:0000256" key="1">
    <source>
        <dbReference type="SAM" id="MobiDB-lite"/>
    </source>
</evidence>
<protein>
    <submittedName>
        <fullName evidence="3">Secreted protein</fullName>
    </submittedName>
</protein>
<accession>A0A915PXW0</accession>
<keyword evidence="2" id="KW-1185">Reference proteome</keyword>
<name>A0A915PXW0_9BILA</name>
<dbReference type="AlphaFoldDB" id="A0A915PXW0"/>
<reference evidence="3" key="1">
    <citation type="submission" date="2022-11" db="UniProtKB">
        <authorList>
            <consortium name="WormBaseParasite"/>
        </authorList>
    </citation>
    <scope>IDENTIFICATION</scope>
</reference>
<feature type="compositionally biased region" description="Basic and acidic residues" evidence="1">
    <location>
        <begin position="67"/>
        <end position="92"/>
    </location>
</feature>
<evidence type="ECO:0000313" key="2">
    <source>
        <dbReference type="Proteomes" id="UP000887581"/>
    </source>
</evidence>
<organism evidence="2 3">
    <name type="scientific">Setaria digitata</name>
    <dbReference type="NCBI Taxonomy" id="48799"/>
    <lineage>
        <taxon>Eukaryota</taxon>
        <taxon>Metazoa</taxon>
        <taxon>Ecdysozoa</taxon>
        <taxon>Nematoda</taxon>
        <taxon>Chromadorea</taxon>
        <taxon>Rhabditida</taxon>
        <taxon>Spirurina</taxon>
        <taxon>Spiruromorpha</taxon>
        <taxon>Filarioidea</taxon>
        <taxon>Setariidae</taxon>
        <taxon>Setaria</taxon>
    </lineage>
</organism>
<sequence>MFGVFVGVLFKVKIHKHLTTRNLARGQGGRTRQCLECACLFVCVSARLSVGTTDGCKEVNEQLAIERRTDMTSTGTRRDGRDGDGQLGRRSDGQSANGLSLPCSMLARFPFC</sequence>
<dbReference type="Proteomes" id="UP000887581">
    <property type="component" value="Unplaced"/>
</dbReference>
<proteinExistence type="predicted"/>
<evidence type="ECO:0000313" key="3">
    <source>
        <dbReference type="WBParaSite" id="sdigi.contig577.g9078.t1"/>
    </source>
</evidence>